<sequence length="420" mass="46756">MFDIDKWKEIWAVLSRNKLRTFLTALGVFWGVFMLVVMIGAGYGFERGIFGQIDGVATNSAFMWSQSTTKPYSGLKKGRYWNIDINDVNIISKNVKNIKYLAPKLRLNKKFTDGMNIYYKEKKGNYSISAEMPVYQEIDPFKIVNGRFINEFDIKQNRKVCVIGKTVAKDLFGRKESPIGKFVNIVGVYFRVIGVVDAVTQMSFGPRKDKSIYLPFTTTQVAYNLGININFFVLTAKDGVDVEPVSKEVAQILRKRHKVDPTDEEAVGSFNLQKEMKKFSNLMTGIKVLIWIVGIGTLLAGAIGISNIMLVVVKERTQEIGIRRALGARTHQISSQLILESAVITTIAGLLGIMLGTLVLGGVSTVMASNPEISFMSNMVIQFDLAIYSLLMIIVIGILAGIIPAQKALSIRPIEALRTE</sequence>
<keyword evidence="2" id="KW-1185">Reference proteome</keyword>
<evidence type="ECO:0000313" key="2">
    <source>
        <dbReference type="Proteomes" id="UP000826212"/>
    </source>
</evidence>
<accession>A0AC61NQZ0</accession>
<protein>
    <submittedName>
        <fullName evidence="1">ABC transporter permease</fullName>
    </submittedName>
</protein>
<name>A0AC61NQZ0_9BACT</name>
<dbReference type="EMBL" id="CP081303">
    <property type="protein sequence ID" value="QZE13749.1"/>
    <property type="molecule type" value="Genomic_DNA"/>
</dbReference>
<evidence type="ECO:0000313" key="1">
    <source>
        <dbReference type="EMBL" id="QZE13749.1"/>
    </source>
</evidence>
<proteinExistence type="predicted"/>
<organism evidence="1 2">
    <name type="scientific">Halosquirtibacter laminarini</name>
    <dbReference type="NCBI Taxonomy" id="3374600"/>
    <lineage>
        <taxon>Bacteria</taxon>
        <taxon>Pseudomonadati</taxon>
        <taxon>Bacteroidota</taxon>
        <taxon>Bacteroidia</taxon>
        <taxon>Marinilabiliales</taxon>
        <taxon>Prolixibacteraceae</taxon>
        <taxon>Halosquirtibacter</taxon>
    </lineage>
</organism>
<dbReference type="Proteomes" id="UP000826212">
    <property type="component" value="Chromosome"/>
</dbReference>
<reference evidence="1" key="1">
    <citation type="submission" date="2021-08" db="EMBL/GenBank/DDBJ databases">
        <title>Novel anaerobic bacterium isolated from sea squirt in East Sea, Republic of Korea.</title>
        <authorList>
            <person name="Nguyen T.H."/>
            <person name="Li Z."/>
            <person name="Lee Y.-J."/>
            <person name="Ko J."/>
            <person name="Kim S.-G."/>
        </authorList>
    </citation>
    <scope>NUCLEOTIDE SEQUENCE</scope>
    <source>
        <strain evidence="1">KCTC 25031</strain>
    </source>
</reference>
<gene>
    <name evidence="1" type="ORF">K4L44_14450</name>
</gene>